<dbReference type="EMBL" id="CR380947">
    <property type="protein sequence ID" value="CAG57847.1"/>
    <property type="molecule type" value="Genomic_DNA"/>
</dbReference>
<dbReference type="EC" id="3.1.3.16" evidence="4"/>
<dbReference type="Proteomes" id="UP000002428">
    <property type="component" value="Chromosome A"/>
</dbReference>
<dbReference type="InterPro" id="IPR036457">
    <property type="entry name" value="PPM-type-like_dom_sf"/>
</dbReference>
<dbReference type="GO" id="GO:0010508">
    <property type="term" value="P:positive regulation of autophagy"/>
    <property type="evidence" value="ECO:0007669"/>
    <property type="project" value="UniProtKB-ARBA"/>
</dbReference>
<dbReference type="Pfam" id="PF00481">
    <property type="entry name" value="PP2C"/>
    <property type="match status" value="1"/>
</dbReference>
<comment type="catalytic activity">
    <reaction evidence="9">
        <text>O-phospho-L-threonyl-[protein] + H2O = L-threonyl-[protein] + phosphate</text>
        <dbReference type="Rhea" id="RHEA:47004"/>
        <dbReference type="Rhea" id="RHEA-COMP:11060"/>
        <dbReference type="Rhea" id="RHEA-COMP:11605"/>
        <dbReference type="ChEBI" id="CHEBI:15377"/>
        <dbReference type="ChEBI" id="CHEBI:30013"/>
        <dbReference type="ChEBI" id="CHEBI:43474"/>
        <dbReference type="ChEBI" id="CHEBI:61977"/>
        <dbReference type="EC" id="3.1.3.16"/>
    </reaction>
    <physiologicalReaction direction="left-to-right" evidence="9">
        <dbReference type="Rhea" id="RHEA:47005"/>
    </physiologicalReaction>
</comment>
<proteinExistence type="inferred from homology"/>
<dbReference type="VEuPathDB" id="FungiDB:CAGL0A04301g"/>
<sequence>MGQILSNPVIDKETESGSDKWTAYAVCAMQGWRMSMEDTHIAQLNLNADESSGHVALYSVFDGHGGSYVANFCGERMEKIVKSQKSYETGDLAQVLTDAYLAADEQLATQSSISDDHSGCTATSVLISKEKGVIICGNAGDSRTVLSSGGLAKALSFDHKPTLPGETARITAANGFVQMSRVNGNLALSRAIGDFEYKSNPKLLPHEQMVTCVPDVIEHKLDFENDEFVILACDGIWDCLSSQECVDMVHYGIQKTELSLLEITSRIVDICCAPSTEGSGIGCDNMSIIVVALLKDSETLEQWFERMRAKNYSYSTTFEQKRKEVFSFYNFAKNQETGDEDVFAITAPRSAPGSKLNGNQERGVTAKGPVDTSKNGKSPGVIDFTSLESLLEAGIKISQSPNNVQHFQGSALADMLASLSEAAAGETSPSEKNDDIEFTESTHANPEESIGH</sequence>
<evidence type="ECO:0000256" key="5">
    <source>
        <dbReference type="ARBA" id="ARBA00022723"/>
    </source>
</evidence>
<evidence type="ECO:0000256" key="10">
    <source>
        <dbReference type="RuleBase" id="RU003465"/>
    </source>
</evidence>
<evidence type="ECO:0000256" key="6">
    <source>
        <dbReference type="ARBA" id="ARBA00022801"/>
    </source>
</evidence>
<dbReference type="InterPro" id="IPR001932">
    <property type="entry name" value="PPM-type_phosphatase-like_dom"/>
</dbReference>
<dbReference type="eggNOG" id="KOG0698">
    <property type="taxonomic scope" value="Eukaryota"/>
</dbReference>
<feature type="region of interest" description="Disordered" evidence="11">
    <location>
        <begin position="349"/>
        <end position="379"/>
    </location>
</feature>
<dbReference type="InParanoid" id="Q6FXT5"/>
<dbReference type="FunFam" id="3.60.40.10:FF:000016">
    <property type="entry name" value="Protein phosphatase 2C"/>
    <property type="match status" value="1"/>
</dbReference>
<dbReference type="PANTHER" id="PTHR13832">
    <property type="entry name" value="PROTEIN PHOSPHATASE 2C"/>
    <property type="match status" value="1"/>
</dbReference>
<keyword evidence="6 10" id="KW-0378">Hydrolase</keyword>
<evidence type="ECO:0000256" key="2">
    <source>
        <dbReference type="ARBA" id="ARBA00001946"/>
    </source>
</evidence>
<comment type="cofactor">
    <cofactor evidence="2">
        <name>Mg(2+)</name>
        <dbReference type="ChEBI" id="CHEBI:18420"/>
    </cofactor>
</comment>
<comment type="similarity">
    <text evidence="3 10">Belongs to the PP2C family.</text>
</comment>
<keyword evidence="7 10" id="KW-0904">Protein phosphatase</keyword>
<evidence type="ECO:0000256" key="1">
    <source>
        <dbReference type="ARBA" id="ARBA00001936"/>
    </source>
</evidence>
<dbReference type="AlphaFoldDB" id="Q6FXT5"/>
<dbReference type="GO" id="GO:0046872">
    <property type="term" value="F:metal ion binding"/>
    <property type="evidence" value="ECO:0007669"/>
    <property type="project" value="UniProtKB-KW"/>
</dbReference>
<dbReference type="PROSITE" id="PS51746">
    <property type="entry name" value="PPM_2"/>
    <property type="match status" value="1"/>
</dbReference>
<dbReference type="GO" id="GO:1904289">
    <property type="term" value="P:regulation of mitotic DNA damage checkpoint"/>
    <property type="evidence" value="ECO:0007669"/>
    <property type="project" value="UniProtKB-ARBA"/>
</dbReference>
<evidence type="ECO:0000256" key="8">
    <source>
        <dbReference type="ARBA" id="ARBA00023211"/>
    </source>
</evidence>
<dbReference type="PROSITE" id="PS01032">
    <property type="entry name" value="PPM_1"/>
    <property type="match status" value="1"/>
</dbReference>
<gene>
    <name evidence="13 14" type="ordered locus">CAGL0A04301g</name>
</gene>
<dbReference type="SMART" id="SM00332">
    <property type="entry name" value="PP2Cc"/>
    <property type="match status" value="1"/>
</dbReference>
<evidence type="ECO:0000256" key="4">
    <source>
        <dbReference type="ARBA" id="ARBA00013081"/>
    </source>
</evidence>
<dbReference type="GO" id="GO:0004722">
    <property type="term" value="F:protein serine/threonine phosphatase activity"/>
    <property type="evidence" value="ECO:0007669"/>
    <property type="project" value="UniProtKB-EC"/>
</dbReference>
<dbReference type="CGD" id="CAL0126555">
    <property type="gene designation" value="CAGL0A04301g"/>
</dbReference>
<dbReference type="SUPFAM" id="SSF81606">
    <property type="entry name" value="PP2C-like"/>
    <property type="match status" value="1"/>
</dbReference>
<dbReference type="InterPro" id="IPR000222">
    <property type="entry name" value="PP2C_BS"/>
</dbReference>
<dbReference type="GO" id="GO:1903753">
    <property type="term" value="P:negative regulation of p38MAPK cascade"/>
    <property type="evidence" value="ECO:0007669"/>
    <property type="project" value="UniProtKB-ARBA"/>
</dbReference>
<evidence type="ECO:0000259" key="12">
    <source>
        <dbReference type="PROSITE" id="PS51746"/>
    </source>
</evidence>
<keyword evidence="5" id="KW-0479">Metal-binding</keyword>
<evidence type="ECO:0000313" key="15">
    <source>
        <dbReference type="Proteomes" id="UP000002428"/>
    </source>
</evidence>
<reference evidence="14 15" key="1">
    <citation type="journal article" date="2004" name="Nature">
        <title>Genome evolution in yeasts.</title>
        <authorList>
            <consortium name="Genolevures"/>
            <person name="Dujon B."/>
            <person name="Sherman D."/>
            <person name="Fischer G."/>
            <person name="Durrens P."/>
            <person name="Casaregola S."/>
            <person name="Lafontaine I."/>
            <person name="de Montigny J."/>
            <person name="Marck C."/>
            <person name="Neuveglise C."/>
            <person name="Talla E."/>
            <person name="Goffard N."/>
            <person name="Frangeul L."/>
            <person name="Aigle M."/>
            <person name="Anthouard V."/>
            <person name="Babour A."/>
            <person name="Barbe V."/>
            <person name="Barnay S."/>
            <person name="Blanchin S."/>
            <person name="Beckerich J.M."/>
            <person name="Beyne E."/>
            <person name="Bleykasten C."/>
            <person name="Boisrame A."/>
            <person name="Boyer J."/>
            <person name="Cattolico L."/>
            <person name="Confanioleri F."/>
            <person name="de Daruvar A."/>
            <person name="Despons L."/>
            <person name="Fabre E."/>
            <person name="Fairhead C."/>
            <person name="Ferry-Dumazet H."/>
            <person name="Groppi A."/>
            <person name="Hantraye F."/>
            <person name="Hennequin C."/>
            <person name="Jauniaux N."/>
            <person name="Joyet P."/>
            <person name="Kachouri R."/>
            <person name="Kerrest A."/>
            <person name="Koszul R."/>
            <person name="Lemaire M."/>
            <person name="Lesur I."/>
            <person name="Ma L."/>
            <person name="Muller H."/>
            <person name="Nicaud J.M."/>
            <person name="Nikolski M."/>
            <person name="Oztas S."/>
            <person name="Ozier-Kalogeropoulos O."/>
            <person name="Pellenz S."/>
            <person name="Potier S."/>
            <person name="Richard G.F."/>
            <person name="Straub M.L."/>
            <person name="Suleau A."/>
            <person name="Swennene D."/>
            <person name="Tekaia F."/>
            <person name="Wesolowski-Louvel M."/>
            <person name="Westhof E."/>
            <person name="Wirth B."/>
            <person name="Zeniou-Meyer M."/>
            <person name="Zivanovic I."/>
            <person name="Bolotin-Fukuhara M."/>
            <person name="Thierry A."/>
            <person name="Bouchier C."/>
            <person name="Caudron B."/>
            <person name="Scarpelli C."/>
            <person name="Gaillardin C."/>
            <person name="Weissenbach J."/>
            <person name="Wincker P."/>
            <person name="Souciet J.L."/>
        </authorList>
    </citation>
    <scope>NUCLEOTIDE SEQUENCE [LARGE SCALE GENOMIC DNA]</scope>
    <source>
        <strain evidence="15">ATCC 2001 / BCRC 20586 / JCM 3761 / NBRC 0622 / NRRL Y-65 / CBS 138</strain>
    </source>
</reference>
<name>Q6FXT5_CANGA</name>
<dbReference type="Gene3D" id="3.60.40.10">
    <property type="entry name" value="PPM-type phosphatase domain"/>
    <property type="match status" value="1"/>
</dbReference>
<keyword evidence="8" id="KW-0464">Manganese</keyword>
<dbReference type="OMA" id="HESFIMI"/>
<dbReference type="PANTHER" id="PTHR13832:SF565">
    <property type="entry name" value="AT28366P-RELATED"/>
    <property type="match status" value="1"/>
</dbReference>
<evidence type="ECO:0000313" key="13">
    <source>
        <dbReference type="CGD" id="CAL0126555"/>
    </source>
</evidence>
<dbReference type="KEGG" id="cgr:2886337"/>
<keyword evidence="15" id="KW-1185">Reference proteome</keyword>
<dbReference type="HOGENOM" id="CLU_013173_4_2_1"/>
<accession>Q6FXT5</accession>
<dbReference type="CDD" id="cd00143">
    <property type="entry name" value="PP2Cc"/>
    <property type="match status" value="1"/>
</dbReference>
<evidence type="ECO:0000256" key="9">
    <source>
        <dbReference type="ARBA" id="ARBA00048832"/>
    </source>
</evidence>
<organism evidence="14 15">
    <name type="scientific">Candida glabrata (strain ATCC 2001 / BCRC 20586 / JCM 3761 / NBRC 0622 / NRRL Y-65 / CBS 138)</name>
    <name type="common">Yeast</name>
    <name type="synonym">Nakaseomyces glabratus</name>
    <dbReference type="NCBI Taxonomy" id="284593"/>
    <lineage>
        <taxon>Eukaryota</taxon>
        <taxon>Fungi</taxon>
        <taxon>Dikarya</taxon>
        <taxon>Ascomycota</taxon>
        <taxon>Saccharomycotina</taxon>
        <taxon>Saccharomycetes</taxon>
        <taxon>Saccharomycetales</taxon>
        <taxon>Saccharomycetaceae</taxon>
        <taxon>Nakaseomyces</taxon>
    </lineage>
</organism>
<protein>
    <recommendedName>
        <fullName evidence="4">protein-serine/threonine phosphatase</fullName>
        <ecNumber evidence="4">3.1.3.16</ecNumber>
    </recommendedName>
</protein>
<evidence type="ECO:0000313" key="14">
    <source>
        <dbReference type="EMBL" id="CAG57847.1"/>
    </source>
</evidence>
<dbReference type="STRING" id="284593.Q6FXT5"/>
<evidence type="ECO:0000256" key="3">
    <source>
        <dbReference type="ARBA" id="ARBA00006702"/>
    </source>
</evidence>
<feature type="domain" description="PPM-type phosphatase" evidence="12">
    <location>
        <begin position="23"/>
        <end position="293"/>
    </location>
</feature>
<evidence type="ECO:0000256" key="11">
    <source>
        <dbReference type="SAM" id="MobiDB-lite"/>
    </source>
</evidence>
<feature type="region of interest" description="Disordered" evidence="11">
    <location>
        <begin position="421"/>
        <end position="452"/>
    </location>
</feature>
<evidence type="ECO:0000256" key="7">
    <source>
        <dbReference type="ARBA" id="ARBA00022912"/>
    </source>
</evidence>
<dbReference type="InterPro" id="IPR015655">
    <property type="entry name" value="PP2C"/>
</dbReference>
<comment type="cofactor">
    <cofactor evidence="1">
        <name>Mn(2+)</name>
        <dbReference type="ChEBI" id="CHEBI:29035"/>
    </cofactor>
</comment>